<comment type="caution">
    <text evidence="3">The sequence shown here is derived from an EMBL/GenBank/DDBJ whole genome shotgun (WGS) entry which is preliminary data.</text>
</comment>
<gene>
    <name evidence="3" type="ORF">P170DRAFT_510249</name>
</gene>
<dbReference type="Pfam" id="PF20163">
    <property type="entry name" value="DUF6536"/>
    <property type="match status" value="1"/>
</dbReference>
<dbReference type="VEuPathDB" id="FungiDB:P170DRAFT_510249"/>
<feature type="transmembrane region" description="Helical" evidence="1">
    <location>
        <begin position="434"/>
        <end position="459"/>
    </location>
</feature>
<dbReference type="AlphaFoldDB" id="A0A2I2GA80"/>
<keyword evidence="4" id="KW-1185">Reference proteome</keyword>
<evidence type="ECO:0000313" key="4">
    <source>
        <dbReference type="Proteomes" id="UP000234275"/>
    </source>
</evidence>
<feature type="transmembrane region" description="Helical" evidence="1">
    <location>
        <begin position="45"/>
        <end position="68"/>
    </location>
</feature>
<protein>
    <recommendedName>
        <fullName evidence="2">DUF6536 domain-containing protein</fullName>
    </recommendedName>
</protein>
<feature type="transmembrane region" description="Helical" evidence="1">
    <location>
        <begin position="549"/>
        <end position="572"/>
    </location>
</feature>
<feature type="transmembrane region" description="Helical" evidence="1">
    <location>
        <begin position="503"/>
        <end position="528"/>
    </location>
</feature>
<dbReference type="PANTHER" id="PTHR35395:SF1">
    <property type="entry name" value="DUF6536 DOMAIN-CONTAINING PROTEIN"/>
    <property type="match status" value="1"/>
</dbReference>
<keyword evidence="1" id="KW-0472">Membrane</keyword>
<dbReference type="GeneID" id="36562465"/>
<dbReference type="PANTHER" id="PTHR35395">
    <property type="entry name" value="DUF6536 DOMAIN-CONTAINING PROTEIN"/>
    <property type="match status" value="1"/>
</dbReference>
<keyword evidence="1" id="KW-1133">Transmembrane helix</keyword>
<dbReference type="InterPro" id="IPR046623">
    <property type="entry name" value="DUF6536"/>
</dbReference>
<feature type="domain" description="DUF6536" evidence="2">
    <location>
        <begin position="43"/>
        <end position="190"/>
    </location>
</feature>
<dbReference type="STRING" id="1392250.A0A2I2GA80"/>
<evidence type="ECO:0000256" key="1">
    <source>
        <dbReference type="SAM" id="Phobius"/>
    </source>
</evidence>
<name>A0A2I2GA80_9EURO</name>
<reference evidence="3 4" key="1">
    <citation type="submission" date="2016-12" db="EMBL/GenBank/DDBJ databases">
        <title>The genomes of Aspergillus section Nigri reveals drivers in fungal speciation.</title>
        <authorList>
            <consortium name="DOE Joint Genome Institute"/>
            <person name="Vesth T.C."/>
            <person name="Nybo J."/>
            <person name="Theobald S."/>
            <person name="Brandl J."/>
            <person name="Frisvad J.C."/>
            <person name="Nielsen K.F."/>
            <person name="Lyhne E.K."/>
            <person name="Kogle M.E."/>
            <person name="Kuo A."/>
            <person name="Riley R."/>
            <person name="Clum A."/>
            <person name="Nolan M."/>
            <person name="Lipzen A."/>
            <person name="Salamov A."/>
            <person name="Henrissat B."/>
            <person name="Wiebenga A."/>
            <person name="De Vries R.P."/>
            <person name="Grigoriev I.V."/>
            <person name="Mortensen U.H."/>
            <person name="Andersen M.R."/>
            <person name="Baker S.E."/>
        </authorList>
    </citation>
    <scope>NUCLEOTIDE SEQUENCE [LARGE SCALE GENOMIC DNA]</scope>
    <source>
        <strain evidence="3 4">IBT 23096</strain>
    </source>
</reference>
<keyword evidence="1" id="KW-0812">Transmembrane</keyword>
<proteinExistence type="predicted"/>
<dbReference type="RefSeq" id="XP_024705087.1">
    <property type="nucleotide sequence ID" value="XM_024854759.1"/>
</dbReference>
<dbReference type="OrthoDB" id="5429634at2759"/>
<evidence type="ECO:0000259" key="2">
    <source>
        <dbReference type="Pfam" id="PF20163"/>
    </source>
</evidence>
<organism evidence="3 4">
    <name type="scientific">Aspergillus steynii IBT 23096</name>
    <dbReference type="NCBI Taxonomy" id="1392250"/>
    <lineage>
        <taxon>Eukaryota</taxon>
        <taxon>Fungi</taxon>
        <taxon>Dikarya</taxon>
        <taxon>Ascomycota</taxon>
        <taxon>Pezizomycotina</taxon>
        <taxon>Eurotiomycetes</taxon>
        <taxon>Eurotiomycetidae</taxon>
        <taxon>Eurotiales</taxon>
        <taxon>Aspergillaceae</taxon>
        <taxon>Aspergillus</taxon>
        <taxon>Aspergillus subgen. Circumdati</taxon>
    </lineage>
</organism>
<feature type="transmembrane region" description="Helical" evidence="1">
    <location>
        <begin position="601"/>
        <end position="624"/>
    </location>
</feature>
<sequence>MHKGLVHQETELLRISDRHGSVDNLTFEKPGRQGRLRVWAGTWRFVVFLSFLVSLVVLLLNLVFLIWAATRNQVRKSRGVLFEGGCEKVQRLNVGIHFLINVLATIILAASNYGMQCLSAPTRCDVDRAHGNGRWLDIGVPSIRNLAHVSVRRCLLWIGLAFTALPLHLLYNATIFSTKSAHAYNVFAGKGSSFGQGDLKGSQMSDVGAEYRPSLKGLHAQARNESLERLDASQCVDAYATTFQTKYGSVLVATDDVKDSNVEMFYAQSVFSPMQYLLVAQPGADPYRWLCPDGATKDCDAYLPEIHDQIDQDDWVVQTAAREYQVNYCLAEKLPQHCKLEYSLTVTIILIVINVLNALILGYVALGSKESPLLTVGDAIASFLNQPVTSTQNKCFHSRAIVGELNSGLPVYRALDKPLMFQRQRKRWFSAASFAKWAFTVIFWLIAIVVCLGLLAYGLSETNSGHSVWNVGLGEATAQTIIKGDYWPTTVGVNLLVANAAQLIFSMLYFSTNSLLSAMTLAAEWSRFAVQRRGLRISSPPQVAQRSSYFLSLPIYYGIPFMLICALLHWLISQSLFVVSVEAYTIDHARDRSQDLITCGFSPVAIVSAVGVAAAIAIIVSGLACRRLASGMPIAGSCSLAIAAACHPYFDPNYLGGDGIAEIQFYGEDVALVPIKWGAVRLDGGLGHCTFSADEVDLPDEGRVYQ</sequence>
<dbReference type="EMBL" id="MSFO01000004">
    <property type="protein sequence ID" value="PLB49785.1"/>
    <property type="molecule type" value="Genomic_DNA"/>
</dbReference>
<accession>A0A2I2GA80</accession>
<dbReference type="Proteomes" id="UP000234275">
    <property type="component" value="Unassembled WGS sequence"/>
</dbReference>
<evidence type="ECO:0000313" key="3">
    <source>
        <dbReference type="EMBL" id="PLB49785.1"/>
    </source>
</evidence>
<feature type="transmembrane region" description="Helical" evidence="1">
    <location>
        <begin position="342"/>
        <end position="366"/>
    </location>
</feature>
<feature type="transmembrane region" description="Helical" evidence="1">
    <location>
        <begin position="154"/>
        <end position="171"/>
    </location>
</feature>